<keyword evidence="3" id="KW-1185">Reference proteome</keyword>
<dbReference type="SUPFAM" id="SSF47240">
    <property type="entry name" value="Ferritin-like"/>
    <property type="match status" value="1"/>
</dbReference>
<dbReference type="InterPro" id="IPR012347">
    <property type="entry name" value="Ferritin-like"/>
</dbReference>
<gene>
    <name evidence="2" type="ORF">SAMN05428998_107118</name>
</gene>
<evidence type="ECO:0000313" key="2">
    <source>
        <dbReference type="EMBL" id="SMF21651.1"/>
    </source>
</evidence>
<dbReference type="RefSeq" id="WP_085122820.1">
    <property type="nucleotide sequence ID" value="NZ_FWZX01000007.1"/>
</dbReference>
<evidence type="ECO:0000313" key="3">
    <source>
        <dbReference type="Proteomes" id="UP000192917"/>
    </source>
</evidence>
<evidence type="ECO:0000259" key="1">
    <source>
        <dbReference type="Pfam" id="PF02915"/>
    </source>
</evidence>
<feature type="domain" description="Rubrerythrin diiron-binding" evidence="1">
    <location>
        <begin position="22"/>
        <end position="81"/>
    </location>
</feature>
<dbReference type="GO" id="GO:0016491">
    <property type="term" value="F:oxidoreductase activity"/>
    <property type="evidence" value="ECO:0007669"/>
    <property type="project" value="InterPro"/>
</dbReference>
<dbReference type="STRING" id="560819.SAMN05428998_107118"/>
<organism evidence="2 3">
    <name type="scientific">Tistlia consotensis USBA 355</name>
    <dbReference type="NCBI Taxonomy" id="560819"/>
    <lineage>
        <taxon>Bacteria</taxon>
        <taxon>Pseudomonadati</taxon>
        <taxon>Pseudomonadota</taxon>
        <taxon>Alphaproteobacteria</taxon>
        <taxon>Rhodospirillales</taxon>
        <taxon>Rhodovibrionaceae</taxon>
        <taxon>Tistlia</taxon>
    </lineage>
</organism>
<dbReference type="InterPro" id="IPR009078">
    <property type="entry name" value="Ferritin-like_SF"/>
</dbReference>
<protein>
    <submittedName>
        <fullName evidence="2">Rubrerythrin</fullName>
    </submittedName>
</protein>
<dbReference type="Proteomes" id="UP000192917">
    <property type="component" value="Unassembled WGS sequence"/>
</dbReference>
<sequence>MPHVNRRTLSRDPSARVGSLAELVGIAHAVETEAIRRYRWLAQEMRRRDEAGTADAFEAMAEEEETHVAAVETWAEGLGTGVSRTADFRWRLPPDLAESWEAAVGSALLTPYRAYAIAVDNEERAFAFYSYLAAASDDPAIAREAEHLASEELRHAARLRTWRRAAWRREASRGRTARRPQTPKALAGFLAEREAAIAACHRQLAERLQALGDQESAALLAVLAAEAAARTEAGRIPEDQPACDAEDCRARRPVALLLAAQRPLEALCEDLEDLELSAPTEALQAMAQTFLADAIARIARIGRRLELIEGGQAIGGPGRTVPGNDR</sequence>
<reference evidence="2 3" key="1">
    <citation type="submission" date="2017-04" db="EMBL/GenBank/DDBJ databases">
        <authorList>
            <person name="Afonso C.L."/>
            <person name="Miller P.J."/>
            <person name="Scott M.A."/>
            <person name="Spackman E."/>
            <person name="Goraichik I."/>
            <person name="Dimitrov K.M."/>
            <person name="Suarez D.L."/>
            <person name="Swayne D.E."/>
        </authorList>
    </citation>
    <scope>NUCLEOTIDE SEQUENCE [LARGE SCALE GENOMIC DNA]</scope>
    <source>
        <strain evidence="2 3">USBA 355</strain>
    </source>
</reference>
<dbReference type="GO" id="GO:0046872">
    <property type="term" value="F:metal ion binding"/>
    <property type="evidence" value="ECO:0007669"/>
    <property type="project" value="InterPro"/>
</dbReference>
<name>A0A1Y6BU90_9PROT</name>
<dbReference type="InterPro" id="IPR003251">
    <property type="entry name" value="Rr_diiron-bd_dom"/>
</dbReference>
<dbReference type="Pfam" id="PF02915">
    <property type="entry name" value="Rubrerythrin"/>
    <property type="match status" value="1"/>
</dbReference>
<proteinExistence type="predicted"/>
<dbReference type="Gene3D" id="1.20.1260.10">
    <property type="match status" value="1"/>
</dbReference>
<dbReference type="AlphaFoldDB" id="A0A1Y6BU90"/>
<dbReference type="EMBL" id="FWZX01000007">
    <property type="protein sequence ID" value="SMF21651.1"/>
    <property type="molecule type" value="Genomic_DNA"/>
</dbReference>
<accession>A0A1Y6BU90</accession>